<keyword evidence="4" id="KW-1185">Reference proteome</keyword>
<sequence length="266" mass="30491">MMKKTVLWSLLGLFVSVFSACSSDDNNEPTPNPSKQTAQLITYQLDDQHRTITLDEIKYDAEGRITKLVTSVKYKSGGGDFTIERNYTYRKDSVFAVTNNGGYTKHFGAKLDEQGKIVSAKDEEGEYRFTYSNGNQLTYIYETSYGSEYESTLTWQNGNIISANVNNEKKDYTYTDYSASDVVKLEETSMALPDIYMLDPVLFKQGFYGAYPKNLIKTYTRKEYITENGEYKQVERTYTLTYTLGSNNKITKITNEQGLTETYTWK</sequence>
<dbReference type="STRING" id="1127699.HMPREF9151_00633"/>
<feature type="signal peptide" evidence="1">
    <location>
        <begin position="1"/>
        <end position="22"/>
    </location>
</feature>
<protein>
    <recommendedName>
        <fullName evidence="2">DUF4595 domain-containing protein</fullName>
    </recommendedName>
</protein>
<keyword evidence="1" id="KW-0732">Signal</keyword>
<name>L1NHI9_9BACT</name>
<dbReference type="Pfam" id="PF15283">
    <property type="entry name" value="DUF4595"/>
    <property type="match status" value="1"/>
</dbReference>
<dbReference type="AlphaFoldDB" id="L1NHI9"/>
<dbReference type="InterPro" id="IPR027931">
    <property type="entry name" value="DUF4595"/>
</dbReference>
<reference evidence="3 4" key="1">
    <citation type="submission" date="2012-05" db="EMBL/GenBank/DDBJ databases">
        <authorList>
            <person name="Weinstock G."/>
            <person name="Sodergren E."/>
            <person name="Lobos E.A."/>
            <person name="Fulton L."/>
            <person name="Fulton R."/>
            <person name="Courtney L."/>
            <person name="Fronick C."/>
            <person name="O'Laughlin M."/>
            <person name="Godfrey J."/>
            <person name="Wilson R.M."/>
            <person name="Miner T."/>
            <person name="Farmer C."/>
            <person name="Delehaunty K."/>
            <person name="Cordes M."/>
            <person name="Minx P."/>
            <person name="Tomlinson C."/>
            <person name="Chen J."/>
            <person name="Wollam A."/>
            <person name="Pepin K.H."/>
            <person name="Bhonagiri V."/>
            <person name="Zhang X."/>
            <person name="Suruliraj S."/>
            <person name="Warren W."/>
            <person name="Mitreva M."/>
            <person name="Mardis E.R."/>
            <person name="Wilson R.K."/>
        </authorList>
    </citation>
    <scope>NUCLEOTIDE SEQUENCE [LARGE SCALE GENOMIC DNA]</scope>
    <source>
        <strain evidence="3 4">F0055</strain>
    </source>
</reference>
<proteinExistence type="predicted"/>
<dbReference type="HOGENOM" id="CLU_1073077_0_0_10"/>
<feature type="domain" description="DUF4595" evidence="2">
    <location>
        <begin position="57"/>
        <end position="252"/>
    </location>
</feature>
<organism evidence="3 4">
    <name type="scientific">Hoylesella saccharolytica F0055</name>
    <dbReference type="NCBI Taxonomy" id="1127699"/>
    <lineage>
        <taxon>Bacteria</taxon>
        <taxon>Pseudomonadati</taxon>
        <taxon>Bacteroidota</taxon>
        <taxon>Bacteroidia</taxon>
        <taxon>Bacteroidales</taxon>
        <taxon>Prevotellaceae</taxon>
        <taxon>Hoylesella</taxon>
    </lineage>
</organism>
<evidence type="ECO:0000313" key="4">
    <source>
        <dbReference type="Proteomes" id="UP000010433"/>
    </source>
</evidence>
<dbReference type="CDD" id="cd12871">
    <property type="entry name" value="Bacuni_01323_like"/>
    <property type="match status" value="1"/>
</dbReference>
<dbReference type="OrthoDB" id="1086608at2"/>
<dbReference type="PROSITE" id="PS51257">
    <property type="entry name" value="PROKAR_LIPOPROTEIN"/>
    <property type="match status" value="1"/>
</dbReference>
<gene>
    <name evidence="3" type="ORF">HMPREF9151_00633</name>
</gene>
<dbReference type="PATRIC" id="fig|1127699.3.peg.582"/>
<dbReference type="Gene3D" id="2.40.160.190">
    <property type="match status" value="1"/>
</dbReference>
<feature type="chain" id="PRO_5003954598" description="DUF4595 domain-containing protein" evidence="1">
    <location>
        <begin position="23"/>
        <end position="266"/>
    </location>
</feature>
<dbReference type="Proteomes" id="UP000010433">
    <property type="component" value="Unassembled WGS sequence"/>
</dbReference>
<dbReference type="EMBL" id="AMEP01000045">
    <property type="protein sequence ID" value="EKY02828.1"/>
    <property type="molecule type" value="Genomic_DNA"/>
</dbReference>
<evidence type="ECO:0000259" key="2">
    <source>
        <dbReference type="Pfam" id="PF15283"/>
    </source>
</evidence>
<accession>L1NHI9</accession>
<comment type="caution">
    <text evidence="3">The sequence shown here is derived from an EMBL/GenBank/DDBJ whole genome shotgun (WGS) entry which is preliminary data.</text>
</comment>
<evidence type="ECO:0000313" key="3">
    <source>
        <dbReference type="EMBL" id="EKY02828.1"/>
    </source>
</evidence>
<evidence type="ECO:0000256" key="1">
    <source>
        <dbReference type="SAM" id="SignalP"/>
    </source>
</evidence>